<dbReference type="EC" id="2.1.1.77" evidence="3"/>
<dbReference type="CDD" id="cd02440">
    <property type="entry name" value="AdoMet_MTases"/>
    <property type="match status" value="1"/>
</dbReference>
<dbReference type="Gene3D" id="3.40.50.150">
    <property type="entry name" value="Vaccinia Virus protein VP39"/>
    <property type="match status" value="1"/>
</dbReference>
<keyword evidence="7" id="KW-0808">Transferase</keyword>
<comment type="similarity">
    <text evidence="2">Belongs to the methyltransferase superfamily. L-isoaspartyl/D-aspartyl protein methyltransferase family.</text>
</comment>
<dbReference type="GO" id="GO:0032259">
    <property type="term" value="P:methylation"/>
    <property type="evidence" value="ECO:0007669"/>
    <property type="project" value="UniProtKB-KW"/>
</dbReference>
<reference evidence="12" key="1">
    <citation type="submission" date="2022-06" db="EMBL/GenBank/DDBJ databases">
        <authorList>
            <person name="Ping M."/>
        </authorList>
    </citation>
    <scope>NUCLEOTIDE SEQUENCE</scope>
    <source>
        <strain evidence="12">JCM11759T</strain>
    </source>
</reference>
<accession>A0ABY5D6L0</accession>
<evidence type="ECO:0000256" key="4">
    <source>
        <dbReference type="ARBA" id="ARBA00013346"/>
    </source>
</evidence>
<dbReference type="PANTHER" id="PTHR11579">
    <property type="entry name" value="PROTEIN-L-ISOASPARTATE O-METHYLTRANSFERASE"/>
    <property type="match status" value="1"/>
</dbReference>
<protein>
    <recommendedName>
        <fullName evidence="4">Protein-L-isoaspartate O-methyltransferase</fullName>
        <ecNumber evidence="3">2.1.1.77</ecNumber>
    </recommendedName>
    <alternativeName>
        <fullName evidence="11">L-isoaspartyl protein carboxyl methyltransferase</fullName>
    </alternativeName>
    <alternativeName>
        <fullName evidence="9">Protein L-isoaspartyl methyltransferase</fullName>
    </alternativeName>
    <alternativeName>
        <fullName evidence="10">Protein-beta-aspartate methyltransferase</fullName>
    </alternativeName>
</protein>
<evidence type="ECO:0000256" key="5">
    <source>
        <dbReference type="ARBA" id="ARBA00022490"/>
    </source>
</evidence>
<keyword evidence="8" id="KW-0949">S-adenosyl-L-methionine</keyword>
<evidence type="ECO:0000256" key="10">
    <source>
        <dbReference type="ARBA" id="ARBA00031323"/>
    </source>
</evidence>
<evidence type="ECO:0000256" key="7">
    <source>
        <dbReference type="ARBA" id="ARBA00022679"/>
    </source>
</evidence>
<evidence type="ECO:0000313" key="12">
    <source>
        <dbReference type="EMBL" id="USY19979.1"/>
    </source>
</evidence>
<evidence type="ECO:0000256" key="9">
    <source>
        <dbReference type="ARBA" id="ARBA00030757"/>
    </source>
</evidence>
<dbReference type="RefSeq" id="WP_254419121.1">
    <property type="nucleotide sequence ID" value="NZ_BAAAJB010000002.1"/>
</dbReference>
<keyword evidence="13" id="KW-1185">Reference proteome</keyword>
<dbReference type="EMBL" id="CP099837">
    <property type="protein sequence ID" value="USY19979.1"/>
    <property type="molecule type" value="Genomic_DNA"/>
</dbReference>
<evidence type="ECO:0000256" key="11">
    <source>
        <dbReference type="ARBA" id="ARBA00031350"/>
    </source>
</evidence>
<evidence type="ECO:0000313" key="13">
    <source>
        <dbReference type="Proteomes" id="UP001055940"/>
    </source>
</evidence>
<evidence type="ECO:0000256" key="3">
    <source>
        <dbReference type="ARBA" id="ARBA00011890"/>
    </source>
</evidence>
<dbReference type="Pfam" id="PF01135">
    <property type="entry name" value="PCMT"/>
    <property type="match status" value="1"/>
</dbReference>
<proteinExistence type="inferred from homology"/>
<keyword evidence="5" id="KW-0963">Cytoplasm</keyword>
<comment type="subcellular location">
    <subcellularLocation>
        <location evidence="1">Cytoplasm</location>
    </subcellularLocation>
</comment>
<evidence type="ECO:0000256" key="1">
    <source>
        <dbReference type="ARBA" id="ARBA00004496"/>
    </source>
</evidence>
<name>A0ABY5D6L0_9ACTN</name>
<evidence type="ECO:0000256" key="8">
    <source>
        <dbReference type="ARBA" id="ARBA00022691"/>
    </source>
</evidence>
<gene>
    <name evidence="12" type="ORF">NE857_32955</name>
</gene>
<keyword evidence="6 12" id="KW-0489">Methyltransferase</keyword>
<sequence>MGDKTNVTAALAAVDEDYYTLRPDGNLVTQSTAASAIAELLERLDVWAGMRVLEVGTGSGFSGALLSELVGPAGSVVSVDVVAELTTRARDLHESQGRTNVALITGDGALGAPGKGDFDRVVAWTTPSLLPRAWVEQAAPDAVIVTPVELAPSVRSAAILRARVDPELGPEGVELFAGRYVEMHDVELEQWLVPPRGVDALVRSDEGLDLWISAPWVGRDGEAARGLLKVLADEGTTRAGVLEAGESAVDLTAYLYARHPEEISVVGLGGPLWGVGYADPEGVAVFTAADTGSALHSGASGALERLSVWVEDWRQTGRPGYPDLSPVLTREDEGWRVRAELAGDERA</sequence>
<evidence type="ECO:0000256" key="6">
    <source>
        <dbReference type="ARBA" id="ARBA00022603"/>
    </source>
</evidence>
<dbReference type="Proteomes" id="UP001055940">
    <property type="component" value="Chromosome"/>
</dbReference>
<dbReference type="InterPro" id="IPR029063">
    <property type="entry name" value="SAM-dependent_MTases_sf"/>
</dbReference>
<dbReference type="SUPFAM" id="SSF53335">
    <property type="entry name" value="S-adenosyl-L-methionine-dependent methyltransferases"/>
    <property type="match status" value="1"/>
</dbReference>
<organism evidence="12 13">
    <name type="scientific">Nocardiopsis exhalans</name>
    <dbReference type="NCBI Taxonomy" id="163604"/>
    <lineage>
        <taxon>Bacteria</taxon>
        <taxon>Bacillati</taxon>
        <taxon>Actinomycetota</taxon>
        <taxon>Actinomycetes</taxon>
        <taxon>Streptosporangiales</taxon>
        <taxon>Nocardiopsidaceae</taxon>
        <taxon>Nocardiopsis</taxon>
    </lineage>
</organism>
<dbReference type="GO" id="GO:0008168">
    <property type="term" value="F:methyltransferase activity"/>
    <property type="evidence" value="ECO:0007669"/>
    <property type="project" value="UniProtKB-KW"/>
</dbReference>
<evidence type="ECO:0000256" key="2">
    <source>
        <dbReference type="ARBA" id="ARBA00005369"/>
    </source>
</evidence>
<dbReference type="InterPro" id="IPR000682">
    <property type="entry name" value="PCMT"/>
</dbReference>
<dbReference type="PANTHER" id="PTHR11579:SF0">
    <property type="entry name" value="PROTEIN-L-ISOASPARTATE(D-ASPARTATE) O-METHYLTRANSFERASE"/>
    <property type="match status" value="1"/>
</dbReference>